<accession>A0AAE3ABH8</accession>
<feature type="binding site" evidence="9">
    <location>
        <begin position="57"/>
        <end position="61"/>
    </location>
    <ligand>
        <name>GTP</name>
        <dbReference type="ChEBI" id="CHEBI:37565"/>
        <label>1</label>
    </ligand>
</feature>
<feature type="domain" description="EngA-type G" evidence="12">
    <location>
        <begin position="178"/>
        <end position="353"/>
    </location>
</feature>
<evidence type="ECO:0000313" key="14">
    <source>
        <dbReference type="Proteomes" id="UP001199319"/>
    </source>
</evidence>
<dbReference type="FunFam" id="3.40.50.300:FF:000040">
    <property type="entry name" value="GTPase Der"/>
    <property type="match status" value="1"/>
</dbReference>
<dbReference type="Pfam" id="PF01926">
    <property type="entry name" value="MMR_HSR1"/>
    <property type="match status" value="2"/>
</dbReference>
<dbReference type="PANTHER" id="PTHR43834:SF6">
    <property type="entry name" value="GTPASE DER"/>
    <property type="match status" value="1"/>
</dbReference>
<dbReference type="NCBIfam" id="TIGR00231">
    <property type="entry name" value="small_GTP"/>
    <property type="match status" value="2"/>
</dbReference>
<dbReference type="InterPro" id="IPR032859">
    <property type="entry name" value="KH_dom-like"/>
</dbReference>
<dbReference type="PROSITE" id="PS51712">
    <property type="entry name" value="G_ENGA"/>
    <property type="match status" value="2"/>
</dbReference>
<evidence type="ECO:0000256" key="10">
    <source>
        <dbReference type="PROSITE-ProRule" id="PRU01049"/>
    </source>
</evidence>
<dbReference type="EMBL" id="JAJEPW010000021">
    <property type="protein sequence ID" value="MCC2129527.1"/>
    <property type="molecule type" value="Genomic_DNA"/>
</dbReference>
<dbReference type="InterPro" id="IPR016484">
    <property type="entry name" value="GTPase_Der"/>
</dbReference>
<dbReference type="InterPro" id="IPR031166">
    <property type="entry name" value="G_ENGA"/>
</dbReference>
<evidence type="ECO:0000256" key="7">
    <source>
        <dbReference type="ARBA" id="ARBA00032345"/>
    </source>
</evidence>
<feature type="binding site" evidence="9">
    <location>
        <begin position="184"/>
        <end position="191"/>
    </location>
    <ligand>
        <name>GTP</name>
        <dbReference type="ChEBI" id="CHEBI:37565"/>
        <label>2</label>
    </ligand>
</feature>
<dbReference type="InterPro" id="IPR005225">
    <property type="entry name" value="Small_GTP-bd"/>
</dbReference>
<name>A0AAE3ABH8_9FIRM</name>
<evidence type="ECO:0000256" key="9">
    <source>
        <dbReference type="HAMAP-Rule" id="MF_00195"/>
    </source>
</evidence>
<dbReference type="FunFam" id="3.30.300.20:FF:000004">
    <property type="entry name" value="GTPase Der"/>
    <property type="match status" value="1"/>
</dbReference>
<evidence type="ECO:0000256" key="11">
    <source>
        <dbReference type="RuleBase" id="RU004481"/>
    </source>
</evidence>
<dbReference type="GO" id="GO:0016787">
    <property type="term" value="F:hydrolase activity"/>
    <property type="evidence" value="ECO:0007669"/>
    <property type="project" value="UniProtKB-KW"/>
</dbReference>
<dbReference type="NCBIfam" id="TIGR03594">
    <property type="entry name" value="GTPase_EngA"/>
    <property type="match status" value="1"/>
</dbReference>
<dbReference type="CDD" id="cd01894">
    <property type="entry name" value="EngA1"/>
    <property type="match status" value="1"/>
</dbReference>
<evidence type="ECO:0000313" key="13">
    <source>
        <dbReference type="EMBL" id="MCC2129527.1"/>
    </source>
</evidence>
<keyword evidence="14" id="KW-1185">Reference proteome</keyword>
<dbReference type="FunFam" id="3.40.50.300:FF:000057">
    <property type="entry name" value="GTPase Der"/>
    <property type="match status" value="1"/>
</dbReference>
<evidence type="ECO:0000256" key="2">
    <source>
        <dbReference type="ARBA" id="ARBA00020953"/>
    </source>
</evidence>
<dbReference type="GO" id="GO:0042254">
    <property type="term" value="P:ribosome biogenesis"/>
    <property type="evidence" value="ECO:0007669"/>
    <property type="project" value="UniProtKB-KW"/>
</dbReference>
<keyword evidence="6 9" id="KW-0342">GTP-binding</keyword>
<evidence type="ECO:0000259" key="12">
    <source>
        <dbReference type="PROSITE" id="PS51712"/>
    </source>
</evidence>
<feature type="binding site" evidence="9">
    <location>
        <begin position="231"/>
        <end position="235"/>
    </location>
    <ligand>
        <name>GTP</name>
        <dbReference type="ChEBI" id="CHEBI:37565"/>
        <label>2</label>
    </ligand>
</feature>
<comment type="similarity">
    <text evidence="1 9 10 11">Belongs to the TRAFAC class TrmE-Era-EngA-EngB-Septin-like GTPase superfamily. EngA (Der) GTPase family.</text>
</comment>
<evidence type="ECO:0000256" key="6">
    <source>
        <dbReference type="ARBA" id="ARBA00023134"/>
    </source>
</evidence>
<evidence type="ECO:0000256" key="1">
    <source>
        <dbReference type="ARBA" id="ARBA00008279"/>
    </source>
</evidence>
<comment type="subunit">
    <text evidence="9">Associates with the 50S ribosomal subunit.</text>
</comment>
<dbReference type="HAMAP" id="MF_00195">
    <property type="entry name" value="GTPase_Der"/>
    <property type="match status" value="1"/>
</dbReference>
<gene>
    <name evidence="9 13" type="primary">der</name>
    <name evidence="13" type="ORF">LKD37_08375</name>
</gene>
<organism evidence="13 14">
    <name type="scientific">Brotocaccenecus cirricatena</name>
    <dbReference type="NCBI Taxonomy" id="3064195"/>
    <lineage>
        <taxon>Bacteria</taxon>
        <taxon>Bacillati</taxon>
        <taxon>Bacillota</taxon>
        <taxon>Clostridia</taxon>
        <taxon>Eubacteriales</taxon>
        <taxon>Oscillospiraceae</taxon>
        <taxon>Brotocaccenecus</taxon>
    </lineage>
</organism>
<keyword evidence="4 11" id="KW-0677">Repeat</keyword>
<dbReference type="RefSeq" id="WP_302928804.1">
    <property type="nucleotide sequence ID" value="NZ_JAJEPW010000021.1"/>
</dbReference>
<dbReference type="InterPro" id="IPR015946">
    <property type="entry name" value="KH_dom-like_a/b"/>
</dbReference>
<feature type="domain" description="EngA-type G" evidence="12">
    <location>
        <begin position="4"/>
        <end position="169"/>
    </location>
</feature>
<keyword evidence="5 9" id="KW-0547">Nucleotide-binding</keyword>
<dbReference type="Gene3D" id="3.40.50.300">
    <property type="entry name" value="P-loop containing nucleotide triphosphate hydrolases"/>
    <property type="match status" value="2"/>
</dbReference>
<reference evidence="13" key="1">
    <citation type="submission" date="2021-10" db="EMBL/GenBank/DDBJ databases">
        <title>Anaerobic single-cell dispensing facilitates the cultivation of human gut bacteria.</title>
        <authorList>
            <person name="Afrizal A."/>
        </authorList>
    </citation>
    <scope>NUCLEOTIDE SEQUENCE</scope>
    <source>
        <strain evidence="13">CLA-AA-H272</strain>
    </source>
</reference>
<dbReference type="CDD" id="cd01895">
    <property type="entry name" value="EngA2"/>
    <property type="match status" value="1"/>
</dbReference>
<dbReference type="AlphaFoldDB" id="A0AAE3ABH8"/>
<dbReference type="Pfam" id="PF14714">
    <property type="entry name" value="KH_dom-like"/>
    <property type="match status" value="1"/>
</dbReference>
<keyword evidence="3 9" id="KW-0690">Ribosome biogenesis</keyword>
<feature type="binding site" evidence="9">
    <location>
        <begin position="120"/>
        <end position="123"/>
    </location>
    <ligand>
        <name>GTP</name>
        <dbReference type="ChEBI" id="CHEBI:37565"/>
        <label>1</label>
    </ligand>
</feature>
<dbReference type="Gene3D" id="3.30.300.20">
    <property type="match status" value="1"/>
</dbReference>
<proteinExistence type="inferred from homology"/>
<protein>
    <recommendedName>
        <fullName evidence="2 9">GTPase Der</fullName>
    </recommendedName>
    <alternativeName>
        <fullName evidence="7 9">GTP-binding protein EngA</fullName>
    </alternativeName>
</protein>
<comment type="function">
    <text evidence="8 9 11">GTPase that plays an essential role in the late steps of ribosome biogenesis.</text>
</comment>
<evidence type="ECO:0000256" key="5">
    <source>
        <dbReference type="ARBA" id="ARBA00022741"/>
    </source>
</evidence>
<comment type="caution">
    <text evidence="13">The sequence shown here is derived from an EMBL/GenBank/DDBJ whole genome shotgun (WGS) entry which is preliminary data.</text>
</comment>
<sequence length="442" mass="49266">MSKPLIAIVGRPNVGKSMLFNKIIGRRLSIVEDTPGVTRDRIYGESDWNGRKFTLVDTGGIEPNTDNQILAFMRQQAQIAIDNATVIVLVTDIKTGMTAADQEVAGMLQRSKKPIVLAVNKMDSTGPADPEFYEFYNLGLGDPIAVSAVHGHGTGDLLDACLQYFPPETDEEEDSDVIQVAIIGKPNVGKSSLTNRILGEQRVIVSDVAGTTRDAIDSYFENATGKYNFIDTAGMRKKSKVDDAIEKYSVLRATMAIERSDVCLIMIDAQDGVTEQDTKVAGLAHEAGKACIIVVNKWDLVEKDGKTMDRMREDIRRDLSYMPYAPIVFISAMTGQRVSRLFELINYVREQASMRITTGMLNSVLADAQTRVQPPTDKGRRLKIYYMTQVGIRPPHFVVFCNDKKLFHFSYRRYLENQIRSVFGLEGTPIIMTVRQKGEEDS</sequence>
<dbReference type="PANTHER" id="PTHR43834">
    <property type="entry name" value="GTPASE DER"/>
    <property type="match status" value="1"/>
</dbReference>
<evidence type="ECO:0000256" key="4">
    <source>
        <dbReference type="ARBA" id="ARBA00022737"/>
    </source>
</evidence>
<dbReference type="GO" id="GO:0005525">
    <property type="term" value="F:GTP binding"/>
    <property type="evidence" value="ECO:0007669"/>
    <property type="project" value="UniProtKB-UniRule"/>
</dbReference>
<feature type="binding site" evidence="9">
    <location>
        <begin position="296"/>
        <end position="299"/>
    </location>
    <ligand>
        <name>GTP</name>
        <dbReference type="ChEBI" id="CHEBI:37565"/>
        <label>2</label>
    </ligand>
</feature>
<feature type="binding site" evidence="9">
    <location>
        <begin position="10"/>
        <end position="17"/>
    </location>
    <ligand>
        <name>GTP</name>
        <dbReference type="ChEBI" id="CHEBI:37565"/>
        <label>1</label>
    </ligand>
</feature>
<dbReference type="SUPFAM" id="SSF52540">
    <property type="entry name" value="P-loop containing nucleoside triphosphate hydrolases"/>
    <property type="match status" value="2"/>
</dbReference>
<keyword evidence="13" id="KW-0378">Hydrolase</keyword>
<evidence type="ECO:0000256" key="8">
    <source>
        <dbReference type="ARBA" id="ARBA00053470"/>
    </source>
</evidence>
<dbReference type="PIRSF" id="PIRSF006485">
    <property type="entry name" value="GTP-binding_EngA"/>
    <property type="match status" value="1"/>
</dbReference>
<dbReference type="GO" id="GO:0043022">
    <property type="term" value="F:ribosome binding"/>
    <property type="evidence" value="ECO:0007669"/>
    <property type="project" value="TreeGrafter"/>
</dbReference>
<dbReference type="InterPro" id="IPR006073">
    <property type="entry name" value="GTP-bd"/>
</dbReference>
<dbReference type="InterPro" id="IPR027417">
    <property type="entry name" value="P-loop_NTPase"/>
</dbReference>
<dbReference type="Proteomes" id="UP001199319">
    <property type="component" value="Unassembled WGS sequence"/>
</dbReference>
<evidence type="ECO:0000256" key="3">
    <source>
        <dbReference type="ARBA" id="ARBA00022517"/>
    </source>
</evidence>